<dbReference type="InterPro" id="IPR036297">
    <property type="entry name" value="PG0816-like_sf"/>
</dbReference>
<protein>
    <recommendedName>
        <fullName evidence="3">DUF1896 domain-containing protein</fullName>
    </recommendedName>
</protein>
<dbReference type="Pfam" id="PF08989">
    <property type="entry name" value="DUF1896"/>
    <property type="match status" value="1"/>
</dbReference>
<dbReference type="SUPFAM" id="SSF140753">
    <property type="entry name" value="PG0816-like"/>
    <property type="match status" value="1"/>
</dbReference>
<organism evidence="1 2">
    <name type="scientific">Prevotella intermedia ZT</name>
    <dbReference type="NCBI Taxonomy" id="1347790"/>
    <lineage>
        <taxon>Bacteria</taxon>
        <taxon>Pseudomonadati</taxon>
        <taxon>Bacteroidota</taxon>
        <taxon>Bacteroidia</taxon>
        <taxon>Bacteroidales</taxon>
        <taxon>Prevotellaceae</taxon>
        <taxon>Prevotella</taxon>
    </lineage>
</organism>
<evidence type="ECO:0000313" key="2">
    <source>
        <dbReference type="Proteomes" id="UP000032541"/>
    </source>
</evidence>
<name>A0AAP0V0V9_PREIN</name>
<evidence type="ECO:0008006" key="3">
    <source>
        <dbReference type="Google" id="ProtNLM"/>
    </source>
</evidence>
<evidence type="ECO:0000313" key="1">
    <source>
        <dbReference type="EMBL" id="KJJ86227.1"/>
    </source>
</evidence>
<dbReference type="Proteomes" id="UP000032541">
    <property type="component" value="Unassembled WGS sequence"/>
</dbReference>
<sequence length="153" mass="17429">MHYIPIKITDMTAIRFSYYELSLLSFLRESHPEKADDIPFVKERAAAASEAYAEAFDTGLPIAECIGIANKTLYAGLHFSHHDTISSVLWNEFSAEVPLEAVRETAIRLRPILEAIFTKYPISDEFVYMPEYNSLYTEITGFVQLKLEEDGKL</sequence>
<dbReference type="InterPro" id="IPR015082">
    <property type="entry name" value="DUF1896"/>
</dbReference>
<proteinExistence type="predicted"/>
<dbReference type="EMBL" id="ATMK01000036">
    <property type="protein sequence ID" value="KJJ86227.1"/>
    <property type="molecule type" value="Genomic_DNA"/>
</dbReference>
<gene>
    <name evidence="1" type="ORF">M573_136009</name>
</gene>
<reference evidence="1 2" key="1">
    <citation type="journal article" date="2015" name="BMC Genomics">
        <title>Comparative genome analysis of Prevotella intermedia strain isolated from infected root canal reveals features related to pathogenicity and adaptation.</title>
        <authorList>
            <person name="Ruan Y."/>
            <person name="Shen L."/>
            <person name="Zou Y."/>
            <person name="Qi Z."/>
            <person name="Yin J."/>
            <person name="Jiang J."/>
            <person name="Guo L."/>
            <person name="He L."/>
            <person name="Chen Z."/>
            <person name="Tang Z."/>
            <person name="Qin S."/>
        </authorList>
    </citation>
    <scope>NUCLEOTIDE SEQUENCE [LARGE SCALE GENOMIC DNA]</scope>
    <source>
        <strain evidence="1 2">ZT</strain>
    </source>
</reference>
<dbReference type="AlphaFoldDB" id="A0AAP0V0V9"/>
<dbReference type="Gene3D" id="1.10.8.340">
    <property type="entry name" value="PG0816-like"/>
    <property type="match status" value="1"/>
</dbReference>
<accession>A0AAP0V0V9</accession>
<dbReference type="Gene3D" id="1.10.8.330">
    <property type="entry name" value="PG0816-like"/>
    <property type="match status" value="1"/>
</dbReference>
<comment type="caution">
    <text evidence="1">The sequence shown here is derived from an EMBL/GenBank/DDBJ whole genome shotgun (WGS) entry which is preliminary data.</text>
</comment>